<dbReference type="PANTHER" id="PTHR43477:SF1">
    <property type="entry name" value="DIHYDROANTICAPSIN 7-DEHYDROGENASE"/>
    <property type="match status" value="1"/>
</dbReference>
<dbReference type="PRINTS" id="PR00081">
    <property type="entry name" value="GDHRDH"/>
</dbReference>
<protein>
    <submittedName>
        <fullName evidence="4">SDR family oxidoreductase</fullName>
    </submittedName>
</protein>
<accession>A0AAW5QU05</accession>
<comment type="caution">
    <text evidence="4">The sequence shown here is derived from an EMBL/GenBank/DDBJ whole genome shotgun (WGS) entry which is preliminary data.</text>
</comment>
<evidence type="ECO:0000256" key="3">
    <source>
        <dbReference type="RuleBase" id="RU000363"/>
    </source>
</evidence>
<evidence type="ECO:0000256" key="1">
    <source>
        <dbReference type="ARBA" id="ARBA00006484"/>
    </source>
</evidence>
<dbReference type="Gene3D" id="3.40.50.720">
    <property type="entry name" value="NAD(P)-binding Rossmann-like Domain"/>
    <property type="match status" value="1"/>
</dbReference>
<dbReference type="CDD" id="cd05233">
    <property type="entry name" value="SDR_c"/>
    <property type="match status" value="1"/>
</dbReference>
<sequence length="243" mass="25669">MKDNPFSLQGQRIVVTGGLGGFGFATAQAALGMGARVFLLDREERPEAMARLEAYGDQVSFHACDVCDRQGVERLAAEIGPVDGLVVNAGVLPFDDWEAPDWDSAFDRVIDVNLRGAINTARAWFGRMCEAGQGRIVFVGSASGKMGGLQAGPHYVGSKGGIHAVTKWLALKGARHGVRVNAIAPGSADTGLLDGQPFASDKVPLGRMATAEEIAWPIVFLLGEASNYMCGSILDVNGGLYMD</sequence>
<evidence type="ECO:0000256" key="2">
    <source>
        <dbReference type="ARBA" id="ARBA00023002"/>
    </source>
</evidence>
<name>A0AAW5QU05_9HYPH</name>
<proteinExistence type="inferred from homology"/>
<gene>
    <name evidence="4" type="ORF">MUB46_05805</name>
</gene>
<dbReference type="AlphaFoldDB" id="A0AAW5QU05"/>
<reference evidence="4 5" key="1">
    <citation type="submission" date="2022-04" db="EMBL/GenBank/DDBJ databases">
        <authorList>
            <person name="Ye Y.-Q."/>
            <person name="Du Z.-J."/>
        </authorList>
    </citation>
    <scope>NUCLEOTIDE SEQUENCE [LARGE SCALE GENOMIC DNA]</scope>
    <source>
        <strain evidence="4 5">A6E488</strain>
    </source>
</reference>
<dbReference type="InterPro" id="IPR036291">
    <property type="entry name" value="NAD(P)-bd_dom_sf"/>
</dbReference>
<dbReference type="FunFam" id="3.40.50.720:FF:000084">
    <property type="entry name" value="Short-chain dehydrogenase reductase"/>
    <property type="match status" value="1"/>
</dbReference>
<evidence type="ECO:0000313" key="4">
    <source>
        <dbReference type="EMBL" id="MCT8971372.1"/>
    </source>
</evidence>
<dbReference type="SUPFAM" id="SSF51735">
    <property type="entry name" value="NAD(P)-binding Rossmann-fold domains"/>
    <property type="match status" value="1"/>
</dbReference>
<dbReference type="Proteomes" id="UP001320898">
    <property type="component" value="Unassembled WGS sequence"/>
</dbReference>
<dbReference type="Pfam" id="PF00106">
    <property type="entry name" value="adh_short"/>
    <property type="match status" value="1"/>
</dbReference>
<keyword evidence="2" id="KW-0560">Oxidoreductase</keyword>
<dbReference type="EMBL" id="JALIDZ010000002">
    <property type="protein sequence ID" value="MCT8971372.1"/>
    <property type="molecule type" value="Genomic_DNA"/>
</dbReference>
<dbReference type="PROSITE" id="PS00061">
    <property type="entry name" value="ADH_SHORT"/>
    <property type="match status" value="1"/>
</dbReference>
<dbReference type="GO" id="GO:0016491">
    <property type="term" value="F:oxidoreductase activity"/>
    <property type="evidence" value="ECO:0007669"/>
    <property type="project" value="UniProtKB-KW"/>
</dbReference>
<dbReference type="PANTHER" id="PTHR43477">
    <property type="entry name" value="DIHYDROANTICAPSIN 7-DEHYDROGENASE"/>
    <property type="match status" value="1"/>
</dbReference>
<organism evidence="4 5">
    <name type="scientific">Microbaculum marinisediminis</name>
    <dbReference type="NCBI Taxonomy" id="2931392"/>
    <lineage>
        <taxon>Bacteria</taxon>
        <taxon>Pseudomonadati</taxon>
        <taxon>Pseudomonadota</taxon>
        <taxon>Alphaproteobacteria</taxon>
        <taxon>Hyphomicrobiales</taxon>
        <taxon>Tepidamorphaceae</taxon>
        <taxon>Microbaculum</taxon>
    </lineage>
</organism>
<comment type="similarity">
    <text evidence="1 3">Belongs to the short-chain dehydrogenases/reductases (SDR) family.</text>
</comment>
<dbReference type="InterPro" id="IPR051122">
    <property type="entry name" value="SDR_DHRS6-like"/>
</dbReference>
<keyword evidence="5" id="KW-1185">Reference proteome</keyword>
<dbReference type="InterPro" id="IPR020904">
    <property type="entry name" value="Sc_DH/Rdtase_CS"/>
</dbReference>
<dbReference type="RefSeq" id="WP_261614933.1">
    <property type="nucleotide sequence ID" value="NZ_JALIDZ010000002.1"/>
</dbReference>
<evidence type="ECO:0000313" key="5">
    <source>
        <dbReference type="Proteomes" id="UP001320898"/>
    </source>
</evidence>
<dbReference type="PRINTS" id="PR00080">
    <property type="entry name" value="SDRFAMILY"/>
</dbReference>
<dbReference type="InterPro" id="IPR002347">
    <property type="entry name" value="SDR_fam"/>
</dbReference>